<sequence>MASTLQESSKLSQFTINGGDWSASSPNLQKNLSVLSPEQVHLAKMLLDMGQSHLFEHWPEPGVDDDEKKSFFNQVNLLNSSYPGGLASYIQNARKLLADSKAGKNPFEGFTPSSNLAKLRGCSSASSAHQA</sequence>
<dbReference type="Proteomes" id="UP001419268">
    <property type="component" value="Unassembled WGS sequence"/>
</dbReference>
<dbReference type="Gene3D" id="3.90.550.10">
    <property type="entry name" value="Spore Coat Polysaccharide Biosynthesis Protein SpsA, Chain A"/>
    <property type="match status" value="1"/>
</dbReference>
<organism evidence="1 2">
    <name type="scientific">Stephania cephalantha</name>
    <dbReference type="NCBI Taxonomy" id="152367"/>
    <lineage>
        <taxon>Eukaryota</taxon>
        <taxon>Viridiplantae</taxon>
        <taxon>Streptophyta</taxon>
        <taxon>Embryophyta</taxon>
        <taxon>Tracheophyta</taxon>
        <taxon>Spermatophyta</taxon>
        <taxon>Magnoliopsida</taxon>
        <taxon>Ranunculales</taxon>
        <taxon>Menispermaceae</taxon>
        <taxon>Menispermoideae</taxon>
        <taxon>Cissampelideae</taxon>
        <taxon>Stephania</taxon>
    </lineage>
</organism>
<protein>
    <submittedName>
        <fullName evidence="1">Uncharacterized protein</fullName>
    </submittedName>
</protein>
<reference evidence="1 2" key="1">
    <citation type="submission" date="2024-01" db="EMBL/GenBank/DDBJ databases">
        <title>Genome assemblies of Stephania.</title>
        <authorList>
            <person name="Yang L."/>
        </authorList>
    </citation>
    <scope>NUCLEOTIDE SEQUENCE [LARGE SCALE GENOMIC DNA]</scope>
    <source>
        <strain evidence="1">JXDWG</strain>
        <tissue evidence="1">Leaf</tissue>
    </source>
</reference>
<accession>A0AAP0LA28</accession>
<dbReference type="InterPro" id="IPR029044">
    <property type="entry name" value="Nucleotide-diphossugar_trans"/>
</dbReference>
<proteinExistence type="predicted"/>
<name>A0AAP0LA28_9MAGN</name>
<dbReference type="EMBL" id="JBBNAG010000001">
    <property type="protein sequence ID" value="KAK9167337.1"/>
    <property type="molecule type" value="Genomic_DNA"/>
</dbReference>
<dbReference type="AlphaFoldDB" id="A0AAP0LA28"/>
<keyword evidence="2" id="KW-1185">Reference proteome</keyword>
<gene>
    <name evidence="1" type="ORF">Scep_002528</name>
</gene>
<evidence type="ECO:0000313" key="1">
    <source>
        <dbReference type="EMBL" id="KAK9167337.1"/>
    </source>
</evidence>
<dbReference type="SUPFAM" id="SSF53448">
    <property type="entry name" value="Nucleotide-diphospho-sugar transferases"/>
    <property type="match status" value="1"/>
</dbReference>
<evidence type="ECO:0000313" key="2">
    <source>
        <dbReference type="Proteomes" id="UP001419268"/>
    </source>
</evidence>
<comment type="caution">
    <text evidence="1">The sequence shown here is derived from an EMBL/GenBank/DDBJ whole genome shotgun (WGS) entry which is preliminary data.</text>
</comment>